<dbReference type="InterPro" id="IPR013604">
    <property type="entry name" value="7TM_chemorcpt"/>
</dbReference>
<evidence type="ECO:0000256" key="3">
    <source>
        <dbReference type="ARBA" id="ARBA00022692"/>
    </source>
</evidence>
<evidence type="ECO:0000256" key="7">
    <source>
        <dbReference type="SAM" id="Phobius"/>
    </source>
</evidence>
<feature type="transmembrane region" description="Helical" evidence="7">
    <location>
        <begin position="56"/>
        <end position="76"/>
    </location>
</feature>
<evidence type="ECO:0000256" key="2">
    <source>
        <dbReference type="ARBA" id="ARBA00022475"/>
    </source>
</evidence>
<keyword evidence="5 7" id="KW-0472">Membrane</keyword>
<keyword evidence="4 7" id="KW-1133">Transmembrane helix</keyword>
<keyword evidence="10" id="KW-1185">Reference proteome</keyword>
<proteinExistence type="predicted"/>
<dbReference type="AlphaFoldDB" id="A0A423U4Y0"/>
<name>A0A423U4Y0_PENVA</name>
<gene>
    <name evidence="9" type="ORF">C7M84_023045</name>
</gene>
<evidence type="ECO:0000256" key="5">
    <source>
        <dbReference type="ARBA" id="ARBA00023136"/>
    </source>
</evidence>
<dbReference type="GO" id="GO:0050909">
    <property type="term" value="P:sensory perception of taste"/>
    <property type="evidence" value="ECO:0007669"/>
    <property type="project" value="InterPro"/>
</dbReference>
<feature type="transmembrane region" description="Helical" evidence="7">
    <location>
        <begin position="296"/>
        <end position="320"/>
    </location>
</feature>
<evidence type="ECO:0000256" key="1">
    <source>
        <dbReference type="ARBA" id="ARBA00004651"/>
    </source>
</evidence>
<dbReference type="Proteomes" id="UP000283509">
    <property type="component" value="Unassembled WGS sequence"/>
</dbReference>
<evidence type="ECO:0000313" key="9">
    <source>
        <dbReference type="EMBL" id="ROT83766.1"/>
    </source>
</evidence>
<dbReference type="Pfam" id="PF08395">
    <property type="entry name" value="7tm_7"/>
    <property type="match status" value="1"/>
</dbReference>
<feature type="transmembrane region" description="Helical" evidence="7">
    <location>
        <begin position="146"/>
        <end position="167"/>
    </location>
</feature>
<evidence type="ECO:0000256" key="4">
    <source>
        <dbReference type="ARBA" id="ARBA00022989"/>
    </source>
</evidence>
<sequence length="442" mass="50035">MDLLAVLVVLLRVLGGFPYLEDNARQAWRARAIDDHERALSKAPKEPRRFRESRPWVWWSRLVYLVILAYMAEYFWELWMGIRKYIYTNTMHAANKVNDTLNLVGLLSLFSYLMWKKSSALELVTEMRKVPRPRRRHSSGKTLEGLLMTLAMVVFTTGHVIILENYVTMMFSKPSVAMASDILETLLFLLIISFTMGFYYAAICLISSAYDDITSNLSELRDSESDAARGSPTPPFLHPQTDPTTKPISASQTTAEDPLAATISYKPERAFDNENLLRDAAARLVRLHRIHRLLHAYLSFPITVALFTSVATTILSFFYISFWAMLDVRTRVLALGYTAVSLLPSLVFFNIPPVLQCQVDEVSRVLQESPGFEVCRVFSLGRARLVDVSAFASRFLSFWSAASWPLTSSSCFSSALQKELSEMKRGRITYLAEASGTSPLLT</sequence>
<feature type="compositionally biased region" description="Polar residues" evidence="6">
    <location>
        <begin position="241"/>
        <end position="255"/>
    </location>
</feature>
<protein>
    <recommendedName>
        <fullName evidence="11">Gustatory receptor</fullName>
    </recommendedName>
</protein>
<comment type="caution">
    <text evidence="9">The sequence shown here is derived from an EMBL/GenBank/DDBJ whole genome shotgun (WGS) entry which is preliminary data.</text>
</comment>
<feature type="chain" id="PRO_5019014206" description="Gustatory receptor" evidence="8">
    <location>
        <begin position="17"/>
        <end position="442"/>
    </location>
</feature>
<feature type="signal peptide" evidence="8">
    <location>
        <begin position="1"/>
        <end position="16"/>
    </location>
</feature>
<keyword evidence="3 7" id="KW-0812">Transmembrane</keyword>
<evidence type="ECO:0000313" key="10">
    <source>
        <dbReference type="Proteomes" id="UP000283509"/>
    </source>
</evidence>
<dbReference type="EMBL" id="QCYY01000633">
    <property type="protein sequence ID" value="ROT83766.1"/>
    <property type="molecule type" value="Genomic_DNA"/>
</dbReference>
<comment type="subcellular location">
    <subcellularLocation>
        <location evidence="1">Cell membrane</location>
        <topology evidence="1">Multi-pass membrane protein</topology>
    </subcellularLocation>
</comment>
<feature type="transmembrane region" description="Helical" evidence="7">
    <location>
        <begin position="187"/>
        <end position="210"/>
    </location>
</feature>
<feature type="transmembrane region" description="Helical" evidence="7">
    <location>
        <begin position="332"/>
        <end position="351"/>
    </location>
</feature>
<dbReference type="GO" id="GO:0005886">
    <property type="term" value="C:plasma membrane"/>
    <property type="evidence" value="ECO:0007669"/>
    <property type="project" value="UniProtKB-SubCell"/>
</dbReference>
<feature type="region of interest" description="Disordered" evidence="6">
    <location>
        <begin position="221"/>
        <end position="256"/>
    </location>
</feature>
<organism evidence="9 10">
    <name type="scientific">Penaeus vannamei</name>
    <name type="common">Whiteleg shrimp</name>
    <name type="synonym">Litopenaeus vannamei</name>
    <dbReference type="NCBI Taxonomy" id="6689"/>
    <lineage>
        <taxon>Eukaryota</taxon>
        <taxon>Metazoa</taxon>
        <taxon>Ecdysozoa</taxon>
        <taxon>Arthropoda</taxon>
        <taxon>Crustacea</taxon>
        <taxon>Multicrustacea</taxon>
        <taxon>Malacostraca</taxon>
        <taxon>Eumalacostraca</taxon>
        <taxon>Eucarida</taxon>
        <taxon>Decapoda</taxon>
        <taxon>Dendrobranchiata</taxon>
        <taxon>Penaeoidea</taxon>
        <taxon>Penaeidae</taxon>
        <taxon>Penaeus</taxon>
    </lineage>
</organism>
<evidence type="ECO:0000256" key="6">
    <source>
        <dbReference type="SAM" id="MobiDB-lite"/>
    </source>
</evidence>
<accession>A0A423U4Y0</accession>
<evidence type="ECO:0008006" key="11">
    <source>
        <dbReference type="Google" id="ProtNLM"/>
    </source>
</evidence>
<keyword evidence="8" id="KW-0732">Signal</keyword>
<evidence type="ECO:0000256" key="8">
    <source>
        <dbReference type="SAM" id="SignalP"/>
    </source>
</evidence>
<reference evidence="9 10" key="2">
    <citation type="submission" date="2019-01" db="EMBL/GenBank/DDBJ databases">
        <title>The decoding of complex shrimp genome reveals the adaptation for benthos swimmer, frequently molting mechanism and breeding impact on genome.</title>
        <authorList>
            <person name="Sun Y."/>
            <person name="Gao Y."/>
            <person name="Yu Y."/>
        </authorList>
    </citation>
    <scope>NUCLEOTIDE SEQUENCE [LARGE SCALE GENOMIC DNA]</scope>
    <source>
        <tissue evidence="9">Muscle</tissue>
    </source>
</reference>
<keyword evidence="2" id="KW-1003">Cell membrane</keyword>
<reference evidence="9 10" key="1">
    <citation type="submission" date="2018-04" db="EMBL/GenBank/DDBJ databases">
        <authorList>
            <person name="Zhang X."/>
            <person name="Yuan J."/>
            <person name="Li F."/>
            <person name="Xiang J."/>
        </authorList>
    </citation>
    <scope>NUCLEOTIDE SEQUENCE [LARGE SCALE GENOMIC DNA]</scope>
    <source>
        <tissue evidence="9">Muscle</tissue>
    </source>
</reference>